<organism evidence="5 6">
    <name type="scientific">Tagetes erecta</name>
    <name type="common">African marigold</name>
    <dbReference type="NCBI Taxonomy" id="13708"/>
    <lineage>
        <taxon>Eukaryota</taxon>
        <taxon>Viridiplantae</taxon>
        <taxon>Streptophyta</taxon>
        <taxon>Embryophyta</taxon>
        <taxon>Tracheophyta</taxon>
        <taxon>Spermatophyta</taxon>
        <taxon>Magnoliopsida</taxon>
        <taxon>eudicotyledons</taxon>
        <taxon>Gunneridae</taxon>
        <taxon>Pentapetalae</taxon>
        <taxon>asterids</taxon>
        <taxon>campanulids</taxon>
        <taxon>Asterales</taxon>
        <taxon>Asteraceae</taxon>
        <taxon>Asteroideae</taxon>
        <taxon>Heliantheae alliance</taxon>
        <taxon>Tageteae</taxon>
        <taxon>Tagetes</taxon>
    </lineage>
</organism>
<protein>
    <submittedName>
        <fullName evidence="5">Uncharacterized protein</fullName>
    </submittedName>
</protein>
<dbReference type="AlphaFoldDB" id="A0AAD8P1G1"/>
<comment type="caution">
    <text evidence="5">The sequence shown here is derived from an EMBL/GenBank/DDBJ whole genome shotgun (WGS) entry which is preliminary data.</text>
</comment>
<gene>
    <name evidence="5" type="ORF">QVD17_17371</name>
</gene>
<evidence type="ECO:0000256" key="1">
    <source>
        <dbReference type="ARBA" id="ARBA00023125"/>
    </source>
</evidence>
<dbReference type="Pfam" id="PF16900">
    <property type="entry name" value="REPA_OB_2"/>
    <property type="match status" value="1"/>
</dbReference>
<evidence type="ECO:0000313" key="5">
    <source>
        <dbReference type="EMBL" id="KAK1428536.1"/>
    </source>
</evidence>
<name>A0AAD8P1G1_TARER</name>
<feature type="region of interest" description="Disordered" evidence="2">
    <location>
        <begin position="275"/>
        <end position="296"/>
    </location>
</feature>
<keyword evidence="1" id="KW-0238">DNA-binding</keyword>
<dbReference type="InterPro" id="IPR031657">
    <property type="entry name" value="REPA_OB_2"/>
</dbReference>
<dbReference type="Proteomes" id="UP001229421">
    <property type="component" value="Unassembled WGS sequence"/>
</dbReference>
<dbReference type="Gene3D" id="2.40.50.140">
    <property type="entry name" value="Nucleic acid-binding proteins"/>
    <property type="match status" value="2"/>
</dbReference>
<dbReference type="EMBL" id="JAUHHV010000004">
    <property type="protein sequence ID" value="KAK1428536.1"/>
    <property type="molecule type" value="Genomic_DNA"/>
</dbReference>
<dbReference type="GO" id="GO:0003677">
    <property type="term" value="F:DNA binding"/>
    <property type="evidence" value="ECO:0007669"/>
    <property type="project" value="UniProtKB-KW"/>
</dbReference>
<evidence type="ECO:0000259" key="3">
    <source>
        <dbReference type="Pfam" id="PF02721"/>
    </source>
</evidence>
<accession>A0AAD8P1G1</accession>
<evidence type="ECO:0000256" key="2">
    <source>
        <dbReference type="SAM" id="MobiDB-lite"/>
    </source>
</evidence>
<dbReference type="InterPro" id="IPR012340">
    <property type="entry name" value="NA-bd_OB-fold"/>
</dbReference>
<keyword evidence="6" id="KW-1185">Reference proteome</keyword>
<sequence>MSSTPESSSAGALKNSSPFVPQMNENIVFTKLKDLTPSSANVTIKVRVLRAWNRMSFKNETEIYALEMLLVDDEGTRRQGMDIIDQTFLNEQPIDVIGDVTCCFDMEPFKSKNGKQSFKRTMQLQDDEGNKIYVTLWDQYAQQFNDYVDQNKDVNRLVLIVQFGKLSYFKDKAYVSNSYTVTRLFINEHLKHPDEFFLSSKGGYETTIPDEFSVLSGKYAWKIDVSRFNTHHGSAVYGIIKFSNDLVITTELDERFADDKWEQPPSSEMDFEFSVDQQTPSNDNTKSSLMDENVSPNFTNDKTIGKRIVNEATIEAGVDRYSVKRNLKEVYDVDEYEAFSSSNLKAKTDCPEDQSGKFKLISPKLEKID</sequence>
<dbReference type="SUPFAM" id="SSF50249">
    <property type="entry name" value="Nucleic acid-binding proteins"/>
    <property type="match status" value="2"/>
</dbReference>
<dbReference type="PANTHER" id="PTHR47165:SF4">
    <property type="entry name" value="OS03G0429900 PROTEIN"/>
    <property type="match status" value="1"/>
</dbReference>
<feature type="domain" description="Replication protein A 70 kDa DNA-binding subunit B/D first OB fold" evidence="3">
    <location>
        <begin position="29"/>
        <end position="78"/>
    </location>
</feature>
<dbReference type="PANTHER" id="PTHR47165">
    <property type="entry name" value="OS03G0429900 PROTEIN"/>
    <property type="match status" value="1"/>
</dbReference>
<reference evidence="5" key="1">
    <citation type="journal article" date="2023" name="bioRxiv">
        <title>Improved chromosome-level genome assembly for marigold (Tagetes erecta).</title>
        <authorList>
            <person name="Jiang F."/>
            <person name="Yuan L."/>
            <person name="Wang S."/>
            <person name="Wang H."/>
            <person name="Xu D."/>
            <person name="Wang A."/>
            <person name="Fan W."/>
        </authorList>
    </citation>
    <scope>NUCLEOTIDE SEQUENCE</scope>
    <source>
        <strain evidence="5">WSJ</strain>
        <tissue evidence="5">Leaf</tissue>
    </source>
</reference>
<dbReference type="Pfam" id="PF02721">
    <property type="entry name" value="DUF223"/>
    <property type="match status" value="1"/>
</dbReference>
<evidence type="ECO:0000313" key="6">
    <source>
        <dbReference type="Proteomes" id="UP001229421"/>
    </source>
</evidence>
<dbReference type="InterPro" id="IPR003871">
    <property type="entry name" value="RFA1B/D_OB_1st"/>
</dbReference>
<feature type="domain" description="Replication protein A OB" evidence="4">
    <location>
        <begin position="90"/>
        <end position="172"/>
    </location>
</feature>
<proteinExistence type="predicted"/>
<dbReference type="CDD" id="cd04481">
    <property type="entry name" value="RPA1_DBD_B_like"/>
    <property type="match status" value="1"/>
</dbReference>
<evidence type="ECO:0000259" key="4">
    <source>
        <dbReference type="Pfam" id="PF16900"/>
    </source>
</evidence>